<evidence type="ECO:0000313" key="2">
    <source>
        <dbReference type="EMBL" id="WPB01803.1"/>
    </source>
</evidence>
<organism evidence="2 3">
    <name type="scientific">Cercospora beticola</name>
    <name type="common">Sugarbeet leaf spot fungus</name>
    <dbReference type="NCBI Taxonomy" id="122368"/>
    <lineage>
        <taxon>Eukaryota</taxon>
        <taxon>Fungi</taxon>
        <taxon>Dikarya</taxon>
        <taxon>Ascomycota</taxon>
        <taxon>Pezizomycotina</taxon>
        <taxon>Dothideomycetes</taxon>
        <taxon>Dothideomycetidae</taxon>
        <taxon>Mycosphaerellales</taxon>
        <taxon>Mycosphaerellaceae</taxon>
        <taxon>Cercospora</taxon>
    </lineage>
</organism>
<dbReference type="PANTHER" id="PTHR24148:SF64">
    <property type="entry name" value="HETEROKARYON INCOMPATIBILITY DOMAIN-CONTAINING PROTEIN"/>
    <property type="match status" value="1"/>
</dbReference>
<dbReference type="InterPro" id="IPR052895">
    <property type="entry name" value="HetReg/Transcr_Mod"/>
</dbReference>
<dbReference type="InterPro" id="IPR010730">
    <property type="entry name" value="HET"/>
</dbReference>
<dbReference type="GeneID" id="90644257"/>
<dbReference type="EMBL" id="CP134187">
    <property type="protein sequence ID" value="WPB01803.1"/>
    <property type="molecule type" value="Genomic_DNA"/>
</dbReference>
<dbReference type="PANTHER" id="PTHR24148">
    <property type="entry name" value="ANKYRIN REPEAT DOMAIN-CONTAINING PROTEIN 39 HOMOLOG-RELATED"/>
    <property type="match status" value="1"/>
</dbReference>
<protein>
    <recommendedName>
        <fullName evidence="1">Heterokaryon incompatibility domain-containing protein</fullName>
    </recommendedName>
</protein>
<evidence type="ECO:0000313" key="3">
    <source>
        <dbReference type="Proteomes" id="UP001302367"/>
    </source>
</evidence>
<dbReference type="Proteomes" id="UP001302367">
    <property type="component" value="Chromosome 4"/>
</dbReference>
<dbReference type="RefSeq" id="XP_065458858.1">
    <property type="nucleotide sequence ID" value="XM_065602786.1"/>
</dbReference>
<sequence length="584" mass="67180">MPPSYFHKRCRAIVQNRMKVKTPTSVGEMRTLDDAKSQIRLLRFHPKGSKASRRDLIRLEFWRTDDAPPYAAISYTWGPEFPQKLLPVSGEMISVRLNSWYAIKQAYEEGSFMHVWIDSICVDQTNLEEKAHQVRLMSSIYRNAVYVLVSLEPVSDRFSAICRRIRAFEGNPSWAAWEGAHHPGSHHQDGFNAISNREHILNTWRHSSEGRQRAFDEWGKQLRGISLLPYWCRLWIVQELSLAGAVRLMLGSYVIHWRSLCSFYTFYVLWGNGMPCGLPSVLATSAGATPERRSLHEVLEAWSHQKCSDPRDRVYGLLSLVDWPERLGPITADYTKSVLALAAETLKYEVRCYNILRIMKCEALEHNLDQQLLLRREGSMSTDSCLFPTRTEAHIDLDPWVCHRVTTNQHGQSFLPLHPKEYLEYGQKRSHLLPAEHPGRKRLLSTDGSPYIVGDICYDAQADDLVAWHFYGPAVHSRQDVGLVLRKTPYTDLRGEVIYEIIGQCKLLIDYVQCGYSTHNCHCDDSDARVLRRERFPIHLHLDPMDAMVFEGQGLFESESDNKRIITRFCGTPWSSFATTPVKL</sequence>
<feature type="domain" description="Heterokaryon incompatibility" evidence="1">
    <location>
        <begin position="70"/>
        <end position="239"/>
    </location>
</feature>
<name>A0ABZ0NQH5_CERBT</name>
<proteinExistence type="predicted"/>
<dbReference type="Pfam" id="PF06985">
    <property type="entry name" value="HET"/>
    <property type="match status" value="1"/>
</dbReference>
<evidence type="ECO:0000259" key="1">
    <source>
        <dbReference type="Pfam" id="PF06985"/>
    </source>
</evidence>
<accession>A0ABZ0NQH5</accession>
<gene>
    <name evidence="2" type="ORF">RHO25_006435</name>
</gene>
<keyword evidence="3" id="KW-1185">Reference proteome</keyword>
<reference evidence="2 3" key="1">
    <citation type="submission" date="2023-09" db="EMBL/GenBank/DDBJ databases">
        <title>Complete-Gapless Cercospora beticola genome.</title>
        <authorList>
            <person name="Wyatt N.A."/>
            <person name="Spanner R.E."/>
            <person name="Bolton M.D."/>
        </authorList>
    </citation>
    <scope>NUCLEOTIDE SEQUENCE [LARGE SCALE GENOMIC DNA]</scope>
    <source>
        <strain evidence="2">Cb09-40</strain>
    </source>
</reference>